<name>A0A4P9XBK1_9FUNG</name>
<evidence type="ECO:0000313" key="4">
    <source>
        <dbReference type="Proteomes" id="UP000274922"/>
    </source>
</evidence>
<evidence type="ECO:0000313" key="3">
    <source>
        <dbReference type="EMBL" id="RKP02804.1"/>
    </source>
</evidence>
<dbReference type="InterPro" id="IPR006595">
    <property type="entry name" value="CTLH_C"/>
</dbReference>
<dbReference type="Proteomes" id="UP000274922">
    <property type="component" value="Unassembled WGS sequence"/>
</dbReference>
<dbReference type="InterPro" id="IPR050618">
    <property type="entry name" value="Ubq-SigPath_Reg"/>
</dbReference>
<dbReference type="PROSITE" id="PS50188">
    <property type="entry name" value="B302_SPRY"/>
    <property type="match status" value="1"/>
</dbReference>
<dbReference type="OrthoDB" id="25503at2759"/>
<sequence>MGKVVPHLSLVSPVRLKYIGPGRTDTDAAATRANCAIPSQVGIYYYEVTIVSKGRDGYIAIGFSTKDVNLDRLPGWENNSWGYHGDDGHAFNCSGAGKPYGPTFTTGDVVGCVFNYIMGTASFTKNGTLLGTVLTTLKPSMKLFPCVGLRTPGEEIEANFGHQPFRFDLESYCHPPVLARRLMNQLILNYLHHHAYADTYAALSQLCGPPATTAATASTASTASGDATPASSSSAAAAAALQQEVMETRTRRDLMRSLIQDGDVATIKQRLGEAYPTVLPSNPWLAFQLDCQHFIEIVRQSDDEARGVAAASGSASAAAAGGSVNANAGLWQRIAGLGAAMMTKYGQHPKQQVLEALQQTYSLLAYASPRESELGFLLDPASRERVAAQVNRAILLSRSETATRPALERIYRQCATVTHVLQKEGSGAPVFLKLPDCLNR</sequence>
<feature type="domain" description="CTLH" evidence="2">
    <location>
        <begin position="248"/>
        <end position="305"/>
    </location>
</feature>
<dbReference type="InterPro" id="IPR013320">
    <property type="entry name" value="ConA-like_dom_sf"/>
</dbReference>
<reference evidence="4" key="1">
    <citation type="journal article" date="2018" name="Nat. Microbiol.">
        <title>Leveraging single-cell genomics to expand the fungal tree of life.</title>
        <authorList>
            <person name="Ahrendt S.R."/>
            <person name="Quandt C.A."/>
            <person name="Ciobanu D."/>
            <person name="Clum A."/>
            <person name="Salamov A."/>
            <person name="Andreopoulos B."/>
            <person name="Cheng J.F."/>
            <person name="Woyke T."/>
            <person name="Pelin A."/>
            <person name="Henrissat B."/>
            <person name="Reynolds N.K."/>
            <person name="Benny G.L."/>
            <person name="Smith M.E."/>
            <person name="James T.Y."/>
            <person name="Grigoriev I.V."/>
        </authorList>
    </citation>
    <scope>NUCLEOTIDE SEQUENCE [LARGE SCALE GENOMIC DNA]</scope>
    <source>
        <strain evidence="4">ATCC 52028</strain>
    </source>
</reference>
<accession>A0A4P9XBK1</accession>
<dbReference type="AlphaFoldDB" id="A0A4P9XBK1"/>
<proteinExistence type="predicted"/>
<organism evidence="3 4">
    <name type="scientific">Caulochytrium protostelioides</name>
    <dbReference type="NCBI Taxonomy" id="1555241"/>
    <lineage>
        <taxon>Eukaryota</taxon>
        <taxon>Fungi</taxon>
        <taxon>Fungi incertae sedis</taxon>
        <taxon>Chytridiomycota</taxon>
        <taxon>Chytridiomycota incertae sedis</taxon>
        <taxon>Chytridiomycetes</taxon>
        <taxon>Caulochytriales</taxon>
        <taxon>Caulochytriaceae</taxon>
        <taxon>Caulochytrium</taxon>
    </lineage>
</organism>
<dbReference type="SMART" id="SM00757">
    <property type="entry name" value="CRA"/>
    <property type="match status" value="1"/>
</dbReference>
<evidence type="ECO:0000259" key="1">
    <source>
        <dbReference type="PROSITE" id="PS50188"/>
    </source>
</evidence>
<dbReference type="STRING" id="1555241.A0A4P9XBK1"/>
<dbReference type="CDD" id="cd12909">
    <property type="entry name" value="SPRY_RanBP9_10"/>
    <property type="match status" value="1"/>
</dbReference>
<dbReference type="PROSITE" id="PS50897">
    <property type="entry name" value="CTLH"/>
    <property type="match status" value="1"/>
</dbReference>
<gene>
    <name evidence="3" type="ORF">CXG81DRAFT_10356</name>
</gene>
<dbReference type="Pfam" id="PF10607">
    <property type="entry name" value="CTLH"/>
    <property type="match status" value="1"/>
</dbReference>
<dbReference type="InterPro" id="IPR043136">
    <property type="entry name" value="B30.2/SPRY_sf"/>
</dbReference>
<dbReference type="InterPro" id="IPR035782">
    <property type="entry name" value="SPRY_RanBP9/10"/>
</dbReference>
<evidence type="ECO:0008006" key="5">
    <source>
        <dbReference type="Google" id="ProtNLM"/>
    </source>
</evidence>
<dbReference type="PANTHER" id="PTHR12864">
    <property type="entry name" value="RAN BINDING PROTEIN 9-RELATED"/>
    <property type="match status" value="1"/>
</dbReference>
<dbReference type="SUPFAM" id="SSF49899">
    <property type="entry name" value="Concanavalin A-like lectins/glucanases"/>
    <property type="match status" value="1"/>
</dbReference>
<dbReference type="InterPro" id="IPR003877">
    <property type="entry name" value="SPRY_dom"/>
</dbReference>
<protein>
    <recommendedName>
        <fullName evidence="5">SPRY-domain-containing protein</fullName>
    </recommendedName>
</protein>
<evidence type="ECO:0000259" key="2">
    <source>
        <dbReference type="PROSITE" id="PS50897"/>
    </source>
</evidence>
<feature type="domain" description="B30.2/SPRY" evidence="1">
    <location>
        <begin position="1"/>
        <end position="165"/>
    </location>
</feature>
<dbReference type="InterPro" id="IPR001870">
    <property type="entry name" value="B30.2/SPRY"/>
</dbReference>
<dbReference type="InterPro" id="IPR024964">
    <property type="entry name" value="CTLH/CRA"/>
</dbReference>
<dbReference type="SMART" id="SM00449">
    <property type="entry name" value="SPRY"/>
    <property type="match status" value="1"/>
</dbReference>
<dbReference type="EMBL" id="ML014135">
    <property type="protein sequence ID" value="RKP02804.1"/>
    <property type="molecule type" value="Genomic_DNA"/>
</dbReference>
<dbReference type="InterPro" id="IPR013144">
    <property type="entry name" value="CRA_dom"/>
</dbReference>
<dbReference type="PROSITE" id="PS50896">
    <property type="entry name" value="LISH"/>
    <property type="match status" value="1"/>
</dbReference>
<dbReference type="InterPro" id="IPR006594">
    <property type="entry name" value="LisH"/>
</dbReference>
<dbReference type="Pfam" id="PF00622">
    <property type="entry name" value="SPRY"/>
    <property type="match status" value="1"/>
</dbReference>
<keyword evidence="4" id="KW-1185">Reference proteome</keyword>
<dbReference type="Gene3D" id="2.60.120.920">
    <property type="match status" value="1"/>
</dbReference>